<dbReference type="Gene3D" id="3.30.565.40">
    <property type="entry name" value="Fervidobacterium nodosum Rt17-B1 like"/>
    <property type="match status" value="1"/>
</dbReference>
<reference evidence="2 3" key="1">
    <citation type="submission" date="2016-01" db="EMBL/GenBank/DDBJ databases">
        <authorList>
            <person name="Oliw E.H."/>
        </authorList>
    </citation>
    <scope>NUCLEOTIDE SEQUENCE [LARGE SCALE GENOMIC DNA]</scope>
    <source>
        <strain evidence="2 3">CMW7756B</strain>
    </source>
</reference>
<dbReference type="AlphaFoldDB" id="A0A133S1E9"/>
<dbReference type="Proteomes" id="UP000070226">
    <property type="component" value="Unassembled WGS sequence"/>
</dbReference>
<dbReference type="PATRIC" id="fig|39777.7.peg.1778"/>
<dbReference type="EMBL" id="LRQT01000097">
    <property type="protein sequence ID" value="KXA62151.1"/>
    <property type="molecule type" value="Genomic_DNA"/>
</dbReference>
<accession>A0A133S1E9</accession>
<feature type="chain" id="PRO_5038425463" evidence="1">
    <location>
        <begin position="24"/>
        <end position="213"/>
    </location>
</feature>
<feature type="signal peptide" evidence="1">
    <location>
        <begin position="1"/>
        <end position="23"/>
    </location>
</feature>
<organism evidence="2">
    <name type="scientific">Veillonella atypica</name>
    <dbReference type="NCBI Taxonomy" id="39777"/>
    <lineage>
        <taxon>Bacteria</taxon>
        <taxon>Bacillati</taxon>
        <taxon>Bacillota</taxon>
        <taxon>Negativicutes</taxon>
        <taxon>Veillonellales</taxon>
        <taxon>Veillonellaceae</taxon>
        <taxon>Veillonella</taxon>
    </lineage>
</organism>
<evidence type="ECO:0000313" key="2">
    <source>
        <dbReference type="EMBL" id="KXA62151.1"/>
    </source>
</evidence>
<protein>
    <submittedName>
        <fullName evidence="2">Uncharacterized protein</fullName>
    </submittedName>
</protein>
<sequence>MNVLKKALVLGVVGAMLAIPGYAKVVTGSQSDANLDLKYPLVYTDYAYAQQVINTDIANYVLEAKDMYYNQHIYKVAQNYKVTYEDSQVVSILLTTYHYYAGAVHGMTNTRGLVYNKITGQRVPLYNYVKIANAEQLDRGLRSYVLDYYTGSHTKSRIPQGWSVKYVTDNYCLRGKGNIDLVYQPYELGPYSNGTTYIGFTPQSIEYFNRMNS</sequence>
<comment type="caution">
    <text evidence="2">The sequence shown here is derived from an EMBL/GenBank/DDBJ whole genome shotgun (WGS) entry which is preliminary data.</text>
</comment>
<dbReference type="RefSeq" id="WP_060807926.1">
    <property type="nucleotide sequence ID" value="NZ_KQ958122.1"/>
</dbReference>
<evidence type="ECO:0000313" key="3">
    <source>
        <dbReference type="Proteomes" id="UP000070226"/>
    </source>
</evidence>
<keyword evidence="1" id="KW-0732">Signal</keyword>
<proteinExistence type="predicted"/>
<dbReference type="STRING" id="39777.B7L28_05850"/>
<name>A0A133S1E9_9FIRM</name>
<gene>
    <name evidence="2" type="ORF">HMPREF3233_01815</name>
</gene>
<evidence type="ECO:0000256" key="1">
    <source>
        <dbReference type="SAM" id="SignalP"/>
    </source>
</evidence>